<dbReference type="SUPFAM" id="SSF53474">
    <property type="entry name" value="alpha/beta-Hydrolases"/>
    <property type="match status" value="1"/>
</dbReference>
<organism evidence="3 4">
    <name type="scientific">Pseudonocardia yuanmonensis</name>
    <dbReference type="NCBI Taxonomy" id="1095914"/>
    <lineage>
        <taxon>Bacteria</taxon>
        <taxon>Bacillati</taxon>
        <taxon>Actinomycetota</taxon>
        <taxon>Actinomycetes</taxon>
        <taxon>Pseudonocardiales</taxon>
        <taxon>Pseudonocardiaceae</taxon>
        <taxon>Pseudonocardia</taxon>
    </lineage>
</organism>
<feature type="domain" description="Alpha/beta hydrolase fold-3" evidence="2">
    <location>
        <begin position="78"/>
        <end position="284"/>
    </location>
</feature>
<evidence type="ECO:0000313" key="4">
    <source>
        <dbReference type="Proteomes" id="UP001500325"/>
    </source>
</evidence>
<comment type="caution">
    <text evidence="3">The sequence shown here is derived from an EMBL/GenBank/DDBJ whole genome shotgun (WGS) entry which is preliminary data.</text>
</comment>
<dbReference type="InterPro" id="IPR013094">
    <property type="entry name" value="AB_hydrolase_3"/>
</dbReference>
<dbReference type="PANTHER" id="PTHR48081:SF8">
    <property type="entry name" value="ALPHA_BETA HYDROLASE FOLD-3 DOMAIN-CONTAINING PROTEIN-RELATED"/>
    <property type="match status" value="1"/>
</dbReference>
<dbReference type="Proteomes" id="UP001500325">
    <property type="component" value="Unassembled WGS sequence"/>
</dbReference>
<name>A0ABP8W1J4_9PSEU</name>
<gene>
    <name evidence="3" type="ORF">GCM10023215_06010</name>
</gene>
<reference evidence="4" key="1">
    <citation type="journal article" date="2019" name="Int. J. Syst. Evol. Microbiol.">
        <title>The Global Catalogue of Microorganisms (GCM) 10K type strain sequencing project: providing services to taxonomists for standard genome sequencing and annotation.</title>
        <authorList>
            <consortium name="The Broad Institute Genomics Platform"/>
            <consortium name="The Broad Institute Genome Sequencing Center for Infectious Disease"/>
            <person name="Wu L."/>
            <person name="Ma J."/>
        </authorList>
    </citation>
    <scope>NUCLEOTIDE SEQUENCE [LARGE SCALE GENOMIC DNA]</scope>
    <source>
        <strain evidence="4">JCM 18055</strain>
    </source>
</reference>
<keyword evidence="4" id="KW-1185">Reference proteome</keyword>
<dbReference type="InterPro" id="IPR029058">
    <property type="entry name" value="AB_hydrolase_fold"/>
</dbReference>
<dbReference type="GO" id="GO:0016787">
    <property type="term" value="F:hydrolase activity"/>
    <property type="evidence" value="ECO:0007669"/>
    <property type="project" value="UniProtKB-KW"/>
</dbReference>
<dbReference type="Gene3D" id="3.40.50.1820">
    <property type="entry name" value="alpha/beta hydrolase"/>
    <property type="match status" value="1"/>
</dbReference>
<protein>
    <submittedName>
        <fullName evidence="3">Alpha/beta hydrolase</fullName>
    </submittedName>
</protein>
<dbReference type="RefSeq" id="WP_345378147.1">
    <property type="nucleotide sequence ID" value="NZ_BAABIC010000002.1"/>
</dbReference>
<evidence type="ECO:0000313" key="3">
    <source>
        <dbReference type="EMBL" id="GAA4676489.1"/>
    </source>
</evidence>
<evidence type="ECO:0000259" key="2">
    <source>
        <dbReference type="Pfam" id="PF07859"/>
    </source>
</evidence>
<dbReference type="PANTHER" id="PTHR48081">
    <property type="entry name" value="AB HYDROLASE SUPERFAMILY PROTEIN C4A8.06C"/>
    <property type="match status" value="1"/>
</dbReference>
<keyword evidence="1 3" id="KW-0378">Hydrolase</keyword>
<dbReference type="InterPro" id="IPR050300">
    <property type="entry name" value="GDXG_lipolytic_enzyme"/>
</dbReference>
<sequence length="309" mass="32316">MPLDPQIEALLAQMAEQGAKAPESMTVAENRAMIDDLAGLAGPPAELARVEDTSAPGPDGEIPVRVYVPPGDGPLPVLVYYHGGGWVIGNLDSHDALCRALAARAGCLVAAVDYRLAPEHRFPAAVDDAYAALTWAAEKIGDHGGDPARLAVGGDSAGGNLAAVVAQLAKKQGGPPIAFQLLVYPATDRFDDSPSMRENALGPLLSRAWIEWFLGCYLNSPDDGLDPRVSPGRAEDLSGLPPALVITAEFDPLRDQGAAYVGKLREAGVDAQLLPVDGMIHGFFQMAGVLDKARETLDKAGDALRSALA</sequence>
<accession>A0ABP8W1J4</accession>
<dbReference type="Pfam" id="PF07859">
    <property type="entry name" value="Abhydrolase_3"/>
    <property type="match status" value="1"/>
</dbReference>
<evidence type="ECO:0000256" key="1">
    <source>
        <dbReference type="ARBA" id="ARBA00022801"/>
    </source>
</evidence>
<proteinExistence type="predicted"/>
<dbReference type="EMBL" id="BAABIC010000002">
    <property type="protein sequence ID" value="GAA4676489.1"/>
    <property type="molecule type" value="Genomic_DNA"/>
</dbReference>